<proteinExistence type="predicted"/>
<comment type="caution">
    <text evidence="1">The sequence shown here is derived from an EMBL/GenBank/DDBJ whole genome shotgun (WGS) entry which is preliminary data.</text>
</comment>
<evidence type="ECO:0000313" key="2">
    <source>
        <dbReference type="Proteomes" id="UP001634394"/>
    </source>
</evidence>
<protein>
    <submittedName>
        <fullName evidence="1">Uncharacterized protein</fullName>
    </submittedName>
</protein>
<dbReference type="Proteomes" id="UP001634394">
    <property type="component" value="Unassembled WGS sequence"/>
</dbReference>
<reference evidence="1 2" key="1">
    <citation type="submission" date="2024-11" db="EMBL/GenBank/DDBJ databases">
        <title>Chromosome-level genome assembly of the freshwater bivalve Anodonta woodiana.</title>
        <authorList>
            <person name="Chen X."/>
        </authorList>
    </citation>
    <scope>NUCLEOTIDE SEQUENCE [LARGE SCALE GENOMIC DNA]</scope>
    <source>
        <strain evidence="1">MN2024</strain>
        <tissue evidence="1">Gills</tissue>
    </source>
</reference>
<keyword evidence="2" id="KW-1185">Reference proteome</keyword>
<evidence type="ECO:0000313" key="1">
    <source>
        <dbReference type="EMBL" id="KAL3853331.1"/>
    </source>
</evidence>
<dbReference type="AlphaFoldDB" id="A0ABD3UWD8"/>
<sequence length="126" mass="14658">MKSYAEQTRKAKKSNFKVGDSVLVKQEKRDKLSTPFDPKPYEVVNKKGSMITARREDHQITRNSSFFKTVKNSPHIPPSDVQTYDTINLKKDGDRCDTYPTSDLALRRSSRIRKPPDYLKDYVCER</sequence>
<accession>A0ABD3UWD8</accession>
<gene>
    <name evidence="1" type="ORF">ACJMK2_016879</name>
</gene>
<dbReference type="EMBL" id="JBJQND010000015">
    <property type="protein sequence ID" value="KAL3853331.1"/>
    <property type="molecule type" value="Genomic_DNA"/>
</dbReference>
<organism evidence="1 2">
    <name type="scientific">Sinanodonta woodiana</name>
    <name type="common">Chinese pond mussel</name>
    <name type="synonym">Anodonta woodiana</name>
    <dbReference type="NCBI Taxonomy" id="1069815"/>
    <lineage>
        <taxon>Eukaryota</taxon>
        <taxon>Metazoa</taxon>
        <taxon>Spiralia</taxon>
        <taxon>Lophotrochozoa</taxon>
        <taxon>Mollusca</taxon>
        <taxon>Bivalvia</taxon>
        <taxon>Autobranchia</taxon>
        <taxon>Heteroconchia</taxon>
        <taxon>Palaeoheterodonta</taxon>
        <taxon>Unionida</taxon>
        <taxon>Unionoidea</taxon>
        <taxon>Unionidae</taxon>
        <taxon>Unioninae</taxon>
        <taxon>Sinanodonta</taxon>
    </lineage>
</organism>
<name>A0ABD3UWD8_SINWO</name>